<dbReference type="InterPro" id="IPR022653">
    <property type="entry name" value="De-COase2_pyr-phos_BS"/>
</dbReference>
<accession>A0A0B6S9W6</accession>
<evidence type="ECO:0000313" key="12">
    <source>
        <dbReference type="EMBL" id="AJK49051.1"/>
    </source>
</evidence>
<evidence type="ECO:0000256" key="8">
    <source>
        <dbReference type="PIRSR" id="PIRSR600183-50"/>
    </source>
</evidence>
<comment type="similarity">
    <text evidence="2 9">Belongs to the Orn/Lys/Arg decarboxylase class-II family.</text>
</comment>
<feature type="domain" description="Orn/DAP/Arg decarboxylase 2 N-terminal" evidence="11">
    <location>
        <begin position="23"/>
        <end position="256"/>
    </location>
</feature>
<reference evidence="12 13" key="2">
    <citation type="journal article" date="2016" name="Appl. Microbiol. Biotechnol.">
        <title>Mutations improving production and secretion of extracellular lipase by Burkholderia glumae PG1.</title>
        <authorList>
            <person name="Knapp A."/>
            <person name="Voget S."/>
            <person name="Gao R."/>
            <person name="Zaburannyi N."/>
            <person name="Krysciak D."/>
            <person name="Breuer M."/>
            <person name="Hauer B."/>
            <person name="Streit W.R."/>
            <person name="Muller R."/>
            <person name="Daniel R."/>
            <person name="Jaeger K.E."/>
        </authorList>
    </citation>
    <scope>NUCLEOTIDE SEQUENCE [LARGE SCALE GENOMIC DNA]</scope>
    <source>
        <strain evidence="12 13">PG1</strain>
    </source>
</reference>
<dbReference type="GO" id="GO:0004586">
    <property type="term" value="F:ornithine decarboxylase activity"/>
    <property type="evidence" value="ECO:0007669"/>
    <property type="project" value="UniProtKB-EC"/>
</dbReference>
<sequence>MNLGKYFSTDAPDTFYTIDRDWITRNARLFGEQFAGRVLYAVKANPLPEVLDALARGGVTHFDVASLEEVSQVARAIPGATQYLMNPVKSRHAIDVAYRNHGVRAFVVDSETELRKVRDVLPSSDADIMMYVRYAPSESGAVFDLRGKFGAAVGDAAALVETIGASTRWGVGLSFHVGSQAVESAPYLTALQDAERIVGGVGTRVRSLDVGGGFPGVYLNSSSDTAALLASINARIEASPALRQLDLICEAGRGLVYGGMSLFARVLLRRDADVFCGAGIFGGLLSAQQWLQFPLRVWRHGEPYEGGEQAAFQLFGPTCDSMDRLAFPYSLPADVNEGDWLEFQSVGAYSVSVRAPFNGFYADEIVDVSR</sequence>
<dbReference type="Pfam" id="PF02784">
    <property type="entry name" value="Orn_Arg_deC_N"/>
    <property type="match status" value="1"/>
</dbReference>
<comment type="pathway">
    <text evidence="5">Amine and polyamine biosynthesis; putrescine biosynthesis via L-ornithine pathway; putrescine from L-ornithine: step 1/1.</text>
</comment>
<dbReference type="InterPro" id="IPR002433">
    <property type="entry name" value="Orn_de-COase"/>
</dbReference>
<dbReference type="Proteomes" id="UP000031838">
    <property type="component" value="Chromosome 2"/>
</dbReference>
<protein>
    <recommendedName>
        <fullName evidence="6">ornithine decarboxylase</fullName>
        <ecNumber evidence="6">4.1.1.17</ecNumber>
    </recommendedName>
</protein>
<evidence type="ECO:0000256" key="1">
    <source>
        <dbReference type="ARBA" id="ARBA00001933"/>
    </source>
</evidence>
<evidence type="ECO:0000256" key="3">
    <source>
        <dbReference type="ARBA" id="ARBA00022898"/>
    </source>
</evidence>
<comment type="catalytic activity">
    <reaction evidence="7">
        <text>L-ornithine + H(+) = putrescine + CO2</text>
        <dbReference type="Rhea" id="RHEA:22964"/>
        <dbReference type="ChEBI" id="CHEBI:15378"/>
        <dbReference type="ChEBI" id="CHEBI:16526"/>
        <dbReference type="ChEBI" id="CHEBI:46911"/>
        <dbReference type="ChEBI" id="CHEBI:326268"/>
        <dbReference type="EC" id="4.1.1.17"/>
    </reaction>
</comment>
<evidence type="ECO:0000256" key="6">
    <source>
        <dbReference type="ARBA" id="ARBA00034138"/>
    </source>
</evidence>
<dbReference type="KEGG" id="bgp:BGL_2c09730"/>
<dbReference type="EC" id="4.1.1.17" evidence="6"/>
<evidence type="ECO:0000256" key="2">
    <source>
        <dbReference type="ARBA" id="ARBA00008872"/>
    </source>
</evidence>
<dbReference type="PANTHER" id="PTHR11482:SF6">
    <property type="entry name" value="ORNITHINE DECARBOXYLASE 1-RELATED"/>
    <property type="match status" value="1"/>
</dbReference>
<keyword evidence="3 8" id="KW-0663">Pyridoxal phosphate</keyword>
<evidence type="ECO:0000259" key="10">
    <source>
        <dbReference type="Pfam" id="PF00278"/>
    </source>
</evidence>
<feature type="active site" description="Proton donor" evidence="8">
    <location>
        <position position="319"/>
    </location>
</feature>
<proteinExistence type="inferred from homology"/>
<gene>
    <name evidence="12" type="ORF">BGL_2c09730</name>
</gene>
<dbReference type="InterPro" id="IPR029066">
    <property type="entry name" value="PLP-binding_barrel"/>
</dbReference>
<evidence type="ECO:0000259" key="11">
    <source>
        <dbReference type="Pfam" id="PF02784"/>
    </source>
</evidence>
<dbReference type="PROSITE" id="PS00878">
    <property type="entry name" value="ODR_DC_2_1"/>
    <property type="match status" value="1"/>
</dbReference>
<dbReference type="GO" id="GO:0033387">
    <property type="term" value="P:putrescine biosynthetic process from arginine, via ornithine"/>
    <property type="evidence" value="ECO:0007669"/>
    <property type="project" value="TreeGrafter"/>
</dbReference>
<dbReference type="InterPro" id="IPR022643">
    <property type="entry name" value="De-COase2_C"/>
</dbReference>
<dbReference type="GO" id="GO:0005737">
    <property type="term" value="C:cytoplasm"/>
    <property type="evidence" value="ECO:0007669"/>
    <property type="project" value="TreeGrafter"/>
</dbReference>
<dbReference type="PRINTS" id="PR01179">
    <property type="entry name" value="ODADCRBXLASE"/>
</dbReference>
<dbReference type="SUPFAM" id="SSF50621">
    <property type="entry name" value="Alanine racemase C-terminal domain-like"/>
    <property type="match status" value="1"/>
</dbReference>
<dbReference type="PRINTS" id="PR01182">
    <property type="entry name" value="ORNDCRBXLASE"/>
</dbReference>
<dbReference type="EMBL" id="CP002581">
    <property type="protein sequence ID" value="AJK49051.1"/>
    <property type="molecule type" value="Genomic_DNA"/>
</dbReference>
<dbReference type="InterPro" id="IPR022644">
    <property type="entry name" value="De-COase2_N"/>
</dbReference>
<dbReference type="HOGENOM" id="CLU_026444_1_3_4"/>
<evidence type="ECO:0000313" key="13">
    <source>
        <dbReference type="Proteomes" id="UP000031838"/>
    </source>
</evidence>
<evidence type="ECO:0000256" key="5">
    <source>
        <dbReference type="ARBA" id="ARBA00034115"/>
    </source>
</evidence>
<dbReference type="Gene3D" id="3.20.20.10">
    <property type="entry name" value="Alanine racemase"/>
    <property type="match status" value="1"/>
</dbReference>
<name>A0A0B6S9W6_BURPL</name>
<evidence type="ECO:0000256" key="9">
    <source>
        <dbReference type="RuleBase" id="RU003737"/>
    </source>
</evidence>
<feature type="domain" description="Orn/DAP/Arg decarboxylase 2 C-terminal" evidence="10">
    <location>
        <begin position="303"/>
        <end position="347"/>
    </location>
</feature>
<dbReference type="InterPro" id="IPR009006">
    <property type="entry name" value="Ala_racemase/Decarboxylase_C"/>
</dbReference>
<keyword evidence="13" id="KW-1185">Reference proteome</keyword>
<feature type="modified residue" description="N6-(pyridoxal phosphate)lysine" evidence="8">
    <location>
        <position position="43"/>
    </location>
</feature>
<organism evidence="12 13">
    <name type="scientific">Burkholderia plantarii</name>
    <dbReference type="NCBI Taxonomy" id="41899"/>
    <lineage>
        <taxon>Bacteria</taxon>
        <taxon>Pseudomonadati</taxon>
        <taxon>Pseudomonadota</taxon>
        <taxon>Betaproteobacteria</taxon>
        <taxon>Burkholderiales</taxon>
        <taxon>Burkholderiaceae</taxon>
        <taxon>Burkholderia</taxon>
    </lineage>
</organism>
<dbReference type="AlphaFoldDB" id="A0A0B6S9W6"/>
<reference evidence="13" key="1">
    <citation type="submission" date="2011-03" db="EMBL/GenBank/DDBJ databases">
        <authorList>
            <person name="Voget S."/>
            <person name="Streit W.R."/>
            <person name="Jaeger K.E."/>
            <person name="Daniel R."/>
        </authorList>
    </citation>
    <scope>NUCLEOTIDE SEQUENCE [LARGE SCALE GENOMIC DNA]</scope>
    <source>
        <strain evidence="13">PG1</strain>
    </source>
</reference>
<dbReference type="SUPFAM" id="SSF51419">
    <property type="entry name" value="PLP-binding barrel"/>
    <property type="match status" value="1"/>
</dbReference>
<evidence type="ECO:0000256" key="4">
    <source>
        <dbReference type="ARBA" id="ARBA00023239"/>
    </source>
</evidence>
<dbReference type="InterPro" id="IPR000183">
    <property type="entry name" value="Orn/DAP/Arg_de-COase"/>
</dbReference>
<evidence type="ECO:0000256" key="7">
    <source>
        <dbReference type="ARBA" id="ARBA00049127"/>
    </source>
</evidence>
<comment type="cofactor">
    <cofactor evidence="1 8">
        <name>pyridoxal 5'-phosphate</name>
        <dbReference type="ChEBI" id="CHEBI:597326"/>
    </cofactor>
</comment>
<dbReference type="RefSeq" id="WP_042627582.1">
    <property type="nucleotide sequence ID" value="NZ_CP002581.1"/>
</dbReference>
<dbReference type="Gene3D" id="2.40.37.10">
    <property type="entry name" value="Lyase, Ornithine Decarboxylase, Chain A, domain 1"/>
    <property type="match status" value="1"/>
</dbReference>
<dbReference type="PANTHER" id="PTHR11482">
    <property type="entry name" value="ARGININE/DIAMINOPIMELATE/ORNITHINE DECARBOXYLASE"/>
    <property type="match status" value="1"/>
</dbReference>
<dbReference type="Pfam" id="PF00278">
    <property type="entry name" value="Orn_DAP_Arg_deC"/>
    <property type="match status" value="1"/>
</dbReference>
<keyword evidence="4 12" id="KW-0456">Lyase</keyword>